<dbReference type="EMBL" id="PGTY01000004">
    <property type="protein sequence ID" value="PJI84599.1"/>
    <property type="molecule type" value="Genomic_DNA"/>
</dbReference>
<proteinExistence type="predicted"/>
<dbReference type="Proteomes" id="UP000228531">
    <property type="component" value="Unassembled WGS sequence"/>
</dbReference>
<keyword evidence="2" id="KW-1185">Reference proteome</keyword>
<reference evidence="1 2" key="1">
    <citation type="submission" date="2017-11" db="EMBL/GenBank/DDBJ databases">
        <title>Genomic Encyclopedia of Archaeal and Bacterial Type Strains, Phase II (KMG-II): From Individual Species to Whole Genera.</title>
        <authorList>
            <person name="Goeker M."/>
        </authorList>
    </citation>
    <scope>NUCLEOTIDE SEQUENCE [LARGE SCALE GENOMIC DNA]</scope>
    <source>
        <strain evidence="1 2">DSM 29128</strain>
    </source>
</reference>
<evidence type="ECO:0000313" key="1">
    <source>
        <dbReference type="EMBL" id="PJI84599.1"/>
    </source>
</evidence>
<evidence type="ECO:0000313" key="2">
    <source>
        <dbReference type="Proteomes" id="UP000228531"/>
    </source>
</evidence>
<organism evidence="1 2">
    <name type="scientific">Yoonia maricola</name>
    <dbReference type="NCBI Taxonomy" id="420999"/>
    <lineage>
        <taxon>Bacteria</taxon>
        <taxon>Pseudomonadati</taxon>
        <taxon>Pseudomonadota</taxon>
        <taxon>Alphaproteobacteria</taxon>
        <taxon>Rhodobacterales</taxon>
        <taxon>Paracoccaceae</taxon>
        <taxon>Yoonia</taxon>
    </lineage>
</organism>
<gene>
    <name evidence="1" type="ORF">BC777_3660</name>
</gene>
<dbReference type="AlphaFoldDB" id="A0A2M8W109"/>
<comment type="caution">
    <text evidence="1">The sequence shown here is derived from an EMBL/GenBank/DDBJ whole genome shotgun (WGS) entry which is preliminary data.</text>
</comment>
<accession>A0A2M8W109</accession>
<sequence>MHIISKVRVAICTAICLATPVMSERLPLGCYVRDYSLQHLQAHPDQVVDRISLDFSQLDDLTRDITAVDVEVLLADQGHAAREGYGGQRVLQSAANFMSPLEFHTDCDGGSFAVIRFSLESVLIETTGFRLIGDDMTCVDEFVETDLSEQVPGSPTRYLLYRAEDAACDW</sequence>
<protein>
    <submittedName>
        <fullName evidence="1">Uncharacterized protein</fullName>
    </submittedName>
</protein>
<name>A0A2M8W109_9RHOB</name>